<sequence>MTALTPRAQLLTDLAAGIPKAAGADFATWGDDTDLSHVAPTLVDLIDAAHERVRGLRAATVIVPTPAGPVPAAALRSSADPASVADFSDLWGRALDAVYGKPRTIDEIIVASEVPVAQRLDAAFPGVVLACPADGRLTGEYTLLARGADAVRQLAALLDASLDGWPLPDWVAINRRQGLLRDALRGRDAGS</sequence>
<gene>
    <name evidence="1" type="ORF">ACFU0X_19665</name>
</gene>
<dbReference type="RefSeq" id="WP_381727122.1">
    <property type="nucleotide sequence ID" value="NZ_JBHVBU010000054.1"/>
</dbReference>
<protein>
    <submittedName>
        <fullName evidence="1">Uncharacterized protein</fullName>
    </submittedName>
</protein>
<evidence type="ECO:0000313" key="2">
    <source>
        <dbReference type="Proteomes" id="UP001600650"/>
    </source>
</evidence>
<organism evidence="1 2">
    <name type="scientific">Streptomyces cellulosae</name>
    <dbReference type="NCBI Taxonomy" id="1968"/>
    <lineage>
        <taxon>Bacteria</taxon>
        <taxon>Bacillati</taxon>
        <taxon>Actinomycetota</taxon>
        <taxon>Actinomycetes</taxon>
        <taxon>Kitasatosporales</taxon>
        <taxon>Streptomycetaceae</taxon>
        <taxon>Streptomyces</taxon>
    </lineage>
</organism>
<evidence type="ECO:0000313" key="1">
    <source>
        <dbReference type="EMBL" id="MFE7965217.1"/>
    </source>
</evidence>
<reference evidence="1 2" key="1">
    <citation type="submission" date="2024-09" db="EMBL/GenBank/DDBJ databases">
        <title>The Natural Products Discovery Center: Release of the First 8490 Sequenced Strains for Exploring Actinobacteria Biosynthetic Diversity.</title>
        <authorList>
            <person name="Kalkreuter E."/>
            <person name="Kautsar S.A."/>
            <person name="Yang D."/>
            <person name="Bader C.D."/>
            <person name="Teijaro C.N."/>
            <person name="Fluegel L."/>
            <person name="Davis C.M."/>
            <person name="Simpson J.R."/>
            <person name="Lauterbach L."/>
            <person name="Steele A.D."/>
            <person name="Gui C."/>
            <person name="Meng S."/>
            <person name="Li G."/>
            <person name="Viehrig K."/>
            <person name="Ye F."/>
            <person name="Su P."/>
            <person name="Kiefer A.F."/>
            <person name="Nichols A."/>
            <person name="Cepeda A.J."/>
            <person name="Yan W."/>
            <person name="Fan B."/>
            <person name="Jiang Y."/>
            <person name="Adhikari A."/>
            <person name="Zheng C.-J."/>
            <person name="Schuster L."/>
            <person name="Cowan T.M."/>
            <person name="Smanski M.J."/>
            <person name="Chevrette M.G."/>
            <person name="De Carvalho L.P.S."/>
            <person name="Shen B."/>
        </authorList>
    </citation>
    <scope>NUCLEOTIDE SEQUENCE [LARGE SCALE GENOMIC DNA]</scope>
    <source>
        <strain evidence="1 2">NPDC057399</strain>
    </source>
</reference>
<proteinExistence type="predicted"/>
<comment type="caution">
    <text evidence="1">The sequence shown here is derived from an EMBL/GenBank/DDBJ whole genome shotgun (WGS) entry which is preliminary data.</text>
</comment>
<dbReference type="Proteomes" id="UP001600650">
    <property type="component" value="Unassembled WGS sequence"/>
</dbReference>
<keyword evidence="2" id="KW-1185">Reference proteome</keyword>
<accession>A0ABW6JLE9</accession>
<dbReference type="EMBL" id="JBHVBU010000054">
    <property type="protein sequence ID" value="MFE7965217.1"/>
    <property type="molecule type" value="Genomic_DNA"/>
</dbReference>
<name>A0ABW6JLE9_STRCE</name>